<reference evidence="1 2" key="1">
    <citation type="submission" date="2018-07" db="EMBL/GenBank/DDBJ databases">
        <title>Genomic Encyclopedia of Type Strains, Phase III (KMG-III): the genomes of soil and plant-associated and newly described type strains.</title>
        <authorList>
            <person name="Whitman W."/>
        </authorList>
    </citation>
    <scope>NUCLEOTIDE SEQUENCE [LARGE SCALE GENOMIC DNA]</scope>
    <source>
        <strain evidence="1 2">CECT 8525</strain>
    </source>
</reference>
<comment type="caution">
    <text evidence="1">The sequence shown here is derived from an EMBL/GenBank/DDBJ whole genome shotgun (WGS) entry which is preliminary data.</text>
</comment>
<protein>
    <submittedName>
        <fullName evidence="1">Uncharacterized protein</fullName>
    </submittedName>
</protein>
<evidence type="ECO:0000313" key="2">
    <source>
        <dbReference type="Proteomes" id="UP000253345"/>
    </source>
</evidence>
<accession>A0A368Z834</accession>
<organism evidence="1 2">
    <name type="scientific">Paracoccus lutimaris</name>
    <dbReference type="NCBI Taxonomy" id="1490030"/>
    <lineage>
        <taxon>Bacteria</taxon>
        <taxon>Pseudomonadati</taxon>
        <taxon>Pseudomonadota</taxon>
        <taxon>Alphaproteobacteria</taxon>
        <taxon>Rhodobacterales</taxon>
        <taxon>Paracoccaceae</taxon>
        <taxon>Paracoccus</taxon>
    </lineage>
</organism>
<keyword evidence="2" id="KW-1185">Reference proteome</keyword>
<name>A0A368Z834_9RHOB</name>
<proteinExistence type="predicted"/>
<dbReference type="AlphaFoldDB" id="A0A368Z834"/>
<dbReference type="EMBL" id="QPJL01000001">
    <property type="protein sequence ID" value="RCW88573.1"/>
    <property type="molecule type" value="Genomic_DNA"/>
</dbReference>
<gene>
    <name evidence="1" type="ORF">DFP89_1015</name>
</gene>
<dbReference type="Proteomes" id="UP000253345">
    <property type="component" value="Unassembled WGS sequence"/>
</dbReference>
<dbReference type="RefSeq" id="WP_181870198.1">
    <property type="nucleotide sequence ID" value="NZ_QPJL01000001.1"/>
</dbReference>
<sequence>MTYDQQCQYGREIAASAVAECLETGNQPKLVRKIRDMAGQNTGVSIGFLHSIAERVAK</sequence>
<evidence type="ECO:0000313" key="1">
    <source>
        <dbReference type="EMBL" id="RCW88573.1"/>
    </source>
</evidence>